<dbReference type="RefSeq" id="WP_166916379.1">
    <property type="nucleotide sequence ID" value="NZ_CP050253.1"/>
</dbReference>
<dbReference type="SMART" id="SM00028">
    <property type="entry name" value="TPR"/>
    <property type="match status" value="2"/>
</dbReference>
<dbReference type="AlphaFoldDB" id="A0A6G9ICE8"/>
<feature type="repeat" description="TPR" evidence="1">
    <location>
        <begin position="237"/>
        <end position="270"/>
    </location>
</feature>
<dbReference type="Proteomes" id="UP000501168">
    <property type="component" value="Chromosome"/>
</dbReference>
<dbReference type="PROSITE" id="PS50005">
    <property type="entry name" value="TPR"/>
    <property type="match status" value="2"/>
</dbReference>
<organism evidence="2 3">
    <name type="scientific">Zophobihabitans entericus</name>
    <dbReference type="NCBI Taxonomy" id="1635327"/>
    <lineage>
        <taxon>Bacteria</taxon>
        <taxon>Pseudomonadati</taxon>
        <taxon>Pseudomonadota</taxon>
        <taxon>Gammaproteobacteria</taxon>
        <taxon>Orbales</taxon>
        <taxon>Orbaceae</taxon>
        <taxon>Zophobihabitans</taxon>
    </lineage>
</organism>
<protein>
    <submittedName>
        <fullName evidence="2">Lipoprotein NlpI</fullName>
    </submittedName>
</protein>
<dbReference type="NCBIfam" id="NF008391">
    <property type="entry name" value="PRK11189.1"/>
    <property type="match status" value="1"/>
</dbReference>
<dbReference type="InterPro" id="IPR019734">
    <property type="entry name" value="TPR_rpt"/>
</dbReference>
<dbReference type="FunCoup" id="A0A6G9ICE8">
    <property type="interactions" value="35"/>
</dbReference>
<dbReference type="Gene3D" id="1.25.40.10">
    <property type="entry name" value="Tetratricopeptide repeat domain"/>
    <property type="match status" value="1"/>
</dbReference>
<reference evidence="2 3" key="1">
    <citation type="submission" date="2020-03" db="EMBL/GenBank/DDBJ databases">
        <title>Complete genome sequence of Orbus sp. IPMB12 (BCRC 80908).</title>
        <authorList>
            <person name="Lo W.-S."/>
            <person name="Chang T.-H."/>
            <person name="Kuo C.-H."/>
        </authorList>
    </citation>
    <scope>NUCLEOTIDE SEQUENCE [LARGE SCALE GENOMIC DNA]</scope>
    <source>
        <strain evidence="2 3">IPMB12</strain>
    </source>
</reference>
<dbReference type="InParanoid" id="A0A6G9ICE8"/>
<name>A0A6G9ICE8_9GAMM</name>
<evidence type="ECO:0000313" key="3">
    <source>
        <dbReference type="Proteomes" id="UP000501168"/>
    </source>
</evidence>
<sequence>MKFVGIKCGIIALIAIFLSGCNTLGWYKDPVLAIPERPTYEDEVKIARLGQQLNSPDIDDDTRLHTLFLRGVLYDSIGLRAYAQSDMTLVMAMRPDLPEVYNYLGTFAIDQDDSDAAYMAFNTALELDPESVSAHFNRGLVSYRGERYSLALDDVLFFYNDKPEDAIRLLWVYLVDKEIDSKAALKSLQERYDQMEDQSAWGGDIVAFYLGKISESTLMENTQKEVTSNRQLAERLTEVYFYLGKYYLSKGNEKRAETLFKYSLANNIYNYIEYKQALIELNLLEKERNQSN</sequence>
<accession>A0A6G9ICE8</accession>
<evidence type="ECO:0000313" key="2">
    <source>
        <dbReference type="EMBL" id="QIQ21502.1"/>
    </source>
</evidence>
<dbReference type="KEGG" id="orb:IPMB12_07290"/>
<dbReference type="PROSITE" id="PS51257">
    <property type="entry name" value="PROKAR_LIPOPROTEIN"/>
    <property type="match status" value="1"/>
</dbReference>
<keyword evidence="1" id="KW-0802">TPR repeat</keyword>
<dbReference type="SUPFAM" id="SSF48452">
    <property type="entry name" value="TPR-like"/>
    <property type="match status" value="1"/>
</dbReference>
<gene>
    <name evidence="2" type="primary">nlpI</name>
    <name evidence="2" type="ORF">IPMB12_07290</name>
</gene>
<feature type="repeat" description="TPR" evidence="1">
    <location>
        <begin position="98"/>
        <end position="131"/>
    </location>
</feature>
<keyword evidence="2" id="KW-0449">Lipoprotein</keyword>
<keyword evidence="3" id="KW-1185">Reference proteome</keyword>
<proteinExistence type="predicted"/>
<evidence type="ECO:0000256" key="1">
    <source>
        <dbReference type="PROSITE-ProRule" id="PRU00339"/>
    </source>
</evidence>
<dbReference type="InterPro" id="IPR011990">
    <property type="entry name" value="TPR-like_helical_dom_sf"/>
</dbReference>
<dbReference type="EMBL" id="CP050253">
    <property type="protein sequence ID" value="QIQ21502.1"/>
    <property type="molecule type" value="Genomic_DNA"/>
</dbReference>